<dbReference type="EMBL" id="CAWYQH010000102">
    <property type="protein sequence ID" value="CAK8686626.1"/>
    <property type="molecule type" value="Genomic_DNA"/>
</dbReference>
<feature type="compositionally biased region" description="Polar residues" evidence="1">
    <location>
        <begin position="69"/>
        <end position="80"/>
    </location>
</feature>
<organism evidence="2 3">
    <name type="scientific">Clavelina lepadiformis</name>
    <name type="common">Light-bulb sea squirt</name>
    <name type="synonym">Ascidia lepadiformis</name>
    <dbReference type="NCBI Taxonomy" id="159417"/>
    <lineage>
        <taxon>Eukaryota</taxon>
        <taxon>Metazoa</taxon>
        <taxon>Chordata</taxon>
        <taxon>Tunicata</taxon>
        <taxon>Ascidiacea</taxon>
        <taxon>Aplousobranchia</taxon>
        <taxon>Clavelinidae</taxon>
        <taxon>Clavelina</taxon>
    </lineage>
</organism>
<accession>A0ABP0G702</accession>
<reference evidence="2 3" key="1">
    <citation type="submission" date="2024-02" db="EMBL/GenBank/DDBJ databases">
        <authorList>
            <person name="Daric V."/>
            <person name="Darras S."/>
        </authorList>
    </citation>
    <scope>NUCLEOTIDE SEQUENCE [LARGE SCALE GENOMIC DNA]</scope>
</reference>
<proteinExistence type="predicted"/>
<evidence type="ECO:0000313" key="3">
    <source>
        <dbReference type="Proteomes" id="UP001642483"/>
    </source>
</evidence>
<name>A0ABP0G702_CLALP</name>
<keyword evidence="3" id="KW-1185">Reference proteome</keyword>
<dbReference type="Proteomes" id="UP001642483">
    <property type="component" value="Unassembled WGS sequence"/>
</dbReference>
<protein>
    <submittedName>
        <fullName evidence="2">Uncharacterized protein</fullName>
    </submittedName>
</protein>
<evidence type="ECO:0000256" key="1">
    <source>
        <dbReference type="SAM" id="MobiDB-lite"/>
    </source>
</evidence>
<feature type="compositionally biased region" description="Pro residues" evidence="1">
    <location>
        <begin position="57"/>
        <end position="66"/>
    </location>
</feature>
<gene>
    <name evidence="2" type="ORF">CVLEPA_LOCUS18559</name>
</gene>
<comment type="caution">
    <text evidence="2">The sequence shown here is derived from an EMBL/GenBank/DDBJ whole genome shotgun (WGS) entry which is preliminary data.</text>
</comment>
<feature type="region of interest" description="Disordered" evidence="1">
    <location>
        <begin position="50"/>
        <end position="105"/>
    </location>
</feature>
<evidence type="ECO:0000313" key="2">
    <source>
        <dbReference type="EMBL" id="CAK8686626.1"/>
    </source>
</evidence>
<sequence length="161" mass="18465">MDASRPYAVIEDNSYCDLRSIDQGKGEVLEEKINEILSRVRRIDNSLICQPNQVPTSPKPIVPPKPGSRTLNSQEQSPQTLGRERLVSGSDSYLPPIPPKGAMQRGNMEKTFSKTQCDYLVVQLHHVREYFDEMVDDDFEEKHEKMQCLNDVIRVLTFSKR</sequence>